<dbReference type="Gene3D" id="3.40.50.970">
    <property type="match status" value="1"/>
</dbReference>
<dbReference type="Gene3D" id="3.40.50.11610">
    <property type="entry name" value="Multifunctional 2-oxoglutarate metabolism enzyme, C-terminal domain"/>
    <property type="match status" value="1"/>
</dbReference>
<dbReference type="GO" id="GO:0004591">
    <property type="term" value="F:oxoglutarate dehydrogenase (succinyl-transferring) activity"/>
    <property type="evidence" value="ECO:0007669"/>
    <property type="project" value="UniProtKB-EC"/>
</dbReference>
<dbReference type="AlphaFoldDB" id="A0AAW3SRM7"/>
<dbReference type="Pfam" id="PF02779">
    <property type="entry name" value="Transket_pyr"/>
    <property type="match status" value="1"/>
</dbReference>
<dbReference type="PANTHER" id="PTHR23152:SF4">
    <property type="entry name" value="2-OXOADIPATE DEHYDROGENASE COMPLEX COMPONENT E1"/>
    <property type="match status" value="1"/>
</dbReference>
<protein>
    <recommendedName>
        <fullName evidence="6">2-oxoglutarate dehydrogenase E1 component</fullName>
        <ecNumber evidence="5">1.2.4.2</ecNumber>
    </recommendedName>
    <alternativeName>
        <fullName evidence="10">Alpha-ketoglutarate dehydrogenase</fullName>
    </alternativeName>
</protein>
<evidence type="ECO:0000256" key="11">
    <source>
        <dbReference type="ARBA" id="ARBA00051911"/>
    </source>
</evidence>
<evidence type="ECO:0000256" key="1">
    <source>
        <dbReference type="ARBA" id="ARBA00001964"/>
    </source>
</evidence>
<keyword evidence="7 13" id="KW-0560">Oxidoreductase</keyword>
<dbReference type="PIRSF" id="PIRSF000157">
    <property type="entry name" value="Oxoglu_dh_E1"/>
    <property type="match status" value="1"/>
</dbReference>
<dbReference type="EC" id="1.2.4.2" evidence="5"/>
<comment type="subunit">
    <text evidence="4">Homodimer. Part of the 2-oxoglutarate dehydrogenase (OGDH) complex composed of E1 (2-oxoglutarate dehydrogenase), E2 (dihydrolipoamide succinyltransferase) and E3 (dihydrolipoamide dehydrogenase); the complex contains multiple copies of the three enzymatic components (E1, E2 and E3).</text>
</comment>
<sequence length="942" mass="106108">MSNIDDERIDSWMSGGNASFVEQLYEQFLSEPALVGENWHHYFEKWQSAGEVRDIPRLPIEAAFRELNRQPVRRQTAGEFDEEHARRQINVLRLISAHRVLGVKSADLDPLKRMAQALVPELDPAHHGFSESDYASTFSTNIAGMEKASLAEIIAFLRQTYCEKIGVEYMHITTSAQKHWVRDWFESCRSTPHYSDSKKQRILRQITAAETLEQYLHRRYVGQKRFSLEGGESLIAALDHLVQYSGDVGIQEVVLGMAHRGRLNVLVNVLGKQPADLFSEFEGKQAVTLMSGDVKYHMGFSADVQTELASVHLSLAFNPSHLEIVNPVVEGSVRARQHRRGDTSGQQVLPVLIHGDAAFIGLGTNQGTFNLSQTRGYKTGGTVHLVINNQIGFTTSDPRDNRSSIYCTDIAKMVEAPIFHVNGDDPEAVCLVTQAALEYRNIFHKDVVIDIVCFRKHGHNEADDPFVTQPMMYKKITHHPGVRQKYADRLVNERIVQNTEADALITQYRAALDRGEHVKQATLSHHQNEHAVDFTNYKQATRAEQCLVATAVTHDELQALARKLTTIPPDFKLRPTVEKEMNERALMASGERNVNWGMAETLAYASLVSEGFDVRLSGEDCGRGTFSHRHAVLHDQNREKWDQGSYIPLQNLSEKQGSFTVIDSILNEEAVLAFEYGYATSAPNSLVIWEGQFGDFANGGQVVIDQFIASGESKWGRLCGLVMFLPHGYDGQGPEHSSARIERYLQLCADDNMTVVMMSESSQMFHILRRQMRAALRKPLVVIMSKRLLRYKDSMSPISAFTKGQFLPVIGERNTPNDAAQIEQIVICAGQIYYDLFEERNKKAEQRVVLIRVEQLYPFPEDALRAELEKYPHAKHVVWAQEEPRNQGAWYQIRHHLEAVMTPGQLLRCAARPASASPAVGYASLHQQQLATLLTDALTIGL</sequence>
<comment type="function">
    <text evidence="2">E1 component of the 2-oxoglutarate dehydrogenase (OGDH) complex which catalyzes the decarboxylation of 2-oxoglutarate, the first step in the conversion of 2-oxoglutarate to succinyl-CoA and CO(2).</text>
</comment>
<dbReference type="Proteomes" id="UP000557749">
    <property type="component" value="Unassembled WGS sequence"/>
</dbReference>
<evidence type="ECO:0000256" key="3">
    <source>
        <dbReference type="ARBA" id="ARBA00006936"/>
    </source>
</evidence>
<feature type="domain" description="Transketolase-like pyrimidine-binding" evidence="12">
    <location>
        <begin position="594"/>
        <end position="791"/>
    </location>
</feature>
<evidence type="ECO:0000256" key="2">
    <source>
        <dbReference type="ARBA" id="ARBA00003906"/>
    </source>
</evidence>
<dbReference type="GO" id="GO:0006096">
    <property type="term" value="P:glycolytic process"/>
    <property type="evidence" value="ECO:0007669"/>
    <property type="project" value="UniProtKB-KW"/>
</dbReference>
<evidence type="ECO:0000256" key="4">
    <source>
        <dbReference type="ARBA" id="ARBA00011301"/>
    </source>
</evidence>
<dbReference type="NCBIfam" id="NF006914">
    <property type="entry name" value="PRK09404.1"/>
    <property type="match status" value="1"/>
</dbReference>
<evidence type="ECO:0000259" key="12">
    <source>
        <dbReference type="SMART" id="SM00861"/>
    </source>
</evidence>
<dbReference type="CDD" id="cd02016">
    <property type="entry name" value="TPP_E1_OGDC_like"/>
    <property type="match status" value="1"/>
</dbReference>
<dbReference type="Gene3D" id="3.40.50.12470">
    <property type="match status" value="1"/>
</dbReference>
<dbReference type="NCBIfam" id="TIGR00239">
    <property type="entry name" value="2oxo_dh_E1"/>
    <property type="match status" value="1"/>
</dbReference>
<dbReference type="SMART" id="SM00861">
    <property type="entry name" value="Transket_pyr"/>
    <property type="match status" value="1"/>
</dbReference>
<dbReference type="EMBL" id="JACERJ010000001">
    <property type="protein sequence ID" value="MBA5202602.1"/>
    <property type="molecule type" value="Genomic_DNA"/>
</dbReference>
<comment type="catalytic activity">
    <reaction evidence="11">
        <text>N(6)-[(R)-lipoyl]-L-lysyl-[protein] + 2-oxoglutarate + H(+) = N(6)-[(R)-S(8)-succinyldihydrolipoyl]-L-lysyl-[protein] + CO2</text>
        <dbReference type="Rhea" id="RHEA:12188"/>
        <dbReference type="Rhea" id="RHEA-COMP:10474"/>
        <dbReference type="Rhea" id="RHEA-COMP:20092"/>
        <dbReference type="ChEBI" id="CHEBI:15378"/>
        <dbReference type="ChEBI" id="CHEBI:16526"/>
        <dbReference type="ChEBI" id="CHEBI:16810"/>
        <dbReference type="ChEBI" id="CHEBI:83099"/>
        <dbReference type="ChEBI" id="CHEBI:83120"/>
        <dbReference type="EC" id="1.2.4.2"/>
    </reaction>
</comment>
<dbReference type="GO" id="GO:0045252">
    <property type="term" value="C:oxoglutarate dehydrogenase complex"/>
    <property type="evidence" value="ECO:0007669"/>
    <property type="project" value="TreeGrafter"/>
</dbReference>
<dbReference type="InterPro" id="IPR032106">
    <property type="entry name" value="2-oxogl_dehyd_N"/>
</dbReference>
<evidence type="ECO:0000313" key="13">
    <source>
        <dbReference type="EMBL" id="MBA5202602.1"/>
    </source>
</evidence>
<accession>A0AAW3SRM7</accession>
<dbReference type="Pfam" id="PF16078">
    <property type="entry name" value="2-oxogl_dehyd_N"/>
    <property type="match status" value="1"/>
</dbReference>
<evidence type="ECO:0000256" key="7">
    <source>
        <dbReference type="ARBA" id="ARBA00023002"/>
    </source>
</evidence>
<evidence type="ECO:0000256" key="8">
    <source>
        <dbReference type="ARBA" id="ARBA00023052"/>
    </source>
</evidence>
<gene>
    <name evidence="13" type="ORF">H2Y57_02655</name>
</gene>
<organism evidence="13 14">
    <name type="scientific">Pectobacterium aroidearum</name>
    <dbReference type="NCBI Taxonomy" id="1201031"/>
    <lineage>
        <taxon>Bacteria</taxon>
        <taxon>Pseudomonadati</taxon>
        <taxon>Pseudomonadota</taxon>
        <taxon>Gammaproteobacteria</taxon>
        <taxon>Enterobacterales</taxon>
        <taxon>Pectobacteriaceae</taxon>
        <taxon>Pectobacterium</taxon>
    </lineage>
</organism>
<keyword evidence="9" id="KW-0324">Glycolysis</keyword>
<dbReference type="InterPro" id="IPR031717">
    <property type="entry name" value="ODO-1/KGD_C"/>
</dbReference>
<keyword evidence="8" id="KW-0786">Thiamine pyrophosphate</keyword>
<dbReference type="Pfam" id="PF00676">
    <property type="entry name" value="E1_dh"/>
    <property type="match status" value="1"/>
</dbReference>
<evidence type="ECO:0000256" key="9">
    <source>
        <dbReference type="ARBA" id="ARBA00023152"/>
    </source>
</evidence>
<dbReference type="InterPro" id="IPR029061">
    <property type="entry name" value="THDP-binding"/>
</dbReference>
<dbReference type="GO" id="GO:0006099">
    <property type="term" value="P:tricarboxylic acid cycle"/>
    <property type="evidence" value="ECO:0007669"/>
    <property type="project" value="TreeGrafter"/>
</dbReference>
<dbReference type="GO" id="GO:0005829">
    <property type="term" value="C:cytosol"/>
    <property type="evidence" value="ECO:0007669"/>
    <property type="project" value="TreeGrafter"/>
</dbReference>
<dbReference type="InterPro" id="IPR011603">
    <property type="entry name" value="2oxoglutarate_DH_E1"/>
</dbReference>
<dbReference type="Pfam" id="PF16870">
    <property type="entry name" value="OxoGdeHyase_C"/>
    <property type="match status" value="1"/>
</dbReference>
<evidence type="ECO:0000256" key="6">
    <source>
        <dbReference type="ARBA" id="ARBA00013321"/>
    </source>
</evidence>
<proteinExistence type="inferred from homology"/>
<dbReference type="InterPro" id="IPR042179">
    <property type="entry name" value="KGD_C_sf"/>
</dbReference>
<dbReference type="Gene3D" id="1.10.287.1150">
    <property type="entry name" value="TPP helical domain"/>
    <property type="match status" value="1"/>
</dbReference>
<evidence type="ECO:0000256" key="10">
    <source>
        <dbReference type="ARBA" id="ARBA00030680"/>
    </source>
</evidence>
<reference evidence="13 14" key="1">
    <citation type="submission" date="2020-07" db="EMBL/GenBank/DDBJ databases">
        <title>Characterization of Pectobacterium aroidearum strains causing soft rot on Amorphophallus konjac.</title>
        <authorList>
            <person name="Xie H."/>
        </authorList>
    </citation>
    <scope>NUCLEOTIDE SEQUENCE [LARGE SCALE GENOMIC DNA]</scope>
    <source>
        <strain evidence="13 14">MY7</strain>
    </source>
</reference>
<evidence type="ECO:0000313" key="14">
    <source>
        <dbReference type="Proteomes" id="UP000557749"/>
    </source>
</evidence>
<dbReference type="InterPro" id="IPR005475">
    <property type="entry name" value="Transketolase-like_Pyr-bd"/>
</dbReference>
<dbReference type="NCBIfam" id="NF008907">
    <property type="entry name" value="PRK12270.1"/>
    <property type="match status" value="1"/>
</dbReference>
<name>A0AAW3SRM7_9GAMM</name>
<dbReference type="InterPro" id="IPR001017">
    <property type="entry name" value="DH_E1"/>
</dbReference>
<dbReference type="RefSeq" id="WP_181844419.1">
    <property type="nucleotide sequence ID" value="NZ_JACERJ010000001.1"/>
</dbReference>
<comment type="similarity">
    <text evidence="3">Belongs to the alpha-ketoglutarate dehydrogenase family.</text>
</comment>
<dbReference type="FunFam" id="3.40.50.12470:FF:000009">
    <property type="entry name" value="2-oxoglutarate dehydrogenase E1 component"/>
    <property type="match status" value="1"/>
</dbReference>
<comment type="cofactor">
    <cofactor evidence="1">
        <name>thiamine diphosphate</name>
        <dbReference type="ChEBI" id="CHEBI:58937"/>
    </cofactor>
</comment>
<dbReference type="SUPFAM" id="SSF52518">
    <property type="entry name" value="Thiamin diphosphate-binding fold (THDP-binding)"/>
    <property type="match status" value="2"/>
</dbReference>
<dbReference type="GO" id="GO:0030976">
    <property type="term" value="F:thiamine pyrophosphate binding"/>
    <property type="evidence" value="ECO:0007669"/>
    <property type="project" value="InterPro"/>
</dbReference>
<comment type="caution">
    <text evidence="13">The sequence shown here is derived from an EMBL/GenBank/DDBJ whole genome shotgun (WGS) entry which is preliminary data.</text>
</comment>
<evidence type="ECO:0000256" key="5">
    <source>
        <dbReference type="ARBA" id="ARBA00012280"/>
    </source>
</evidence>
<dbReference type="PANTHER" id="PTHR23152">
    <property type="entry name" value="2-OXOGLUTARATE DEHYDROGENASE"/>
    <property type="match status" value="1"/>
</dbReference>